<dbReference type="InterPro" id="IPR017453">
    <property type="entry name" value="GCV_H_sub"/>
</dbReference>
<evidence type="ECO:0000313" key="11">
    <source>
        <dbReference type="WBParaSite" id="HDID_0000008001-mRNA-1"/>
    </source>
</evidence>
<dbReference type="GO" id="GO:0005739">
    <property type="term" value="C:mitochondrion"/>
    <property type="evidence" value="ECO:0007669"/>
    <property type="project" value="UniProtKB-SubCell"/>
</dbReference>
<dbReference type="OrthoDB" id="10264154at2759"/>
<evidence type="ECO:0000313" key="7">
    <source>
        <dbReference type="EMBL" id="VDL11699.1"/>
    </source>
</evidence>
<dbReference type="PANTHER" id="PTHR11715">
    <property type="entry name" value="GLYCINE CLEAVAGE SYSTEM H PROTEIN"/>
    <property type="match status" value="1"/>
</dbReference>
<dbReference type="InterPro" id="IPR011053">
    <property type="entry name" value="Single_hybrid_motif"/>
</dbReference>
<dbReference type="NCBIfam" id="TIGR00527">
    <property type="entry name" value="gcvH"/>
    <property type="match status" value="1"/>
</dbReference>
<dbReference type="InterPro" id="IPR002930">
    <property type="entry name" value="GCV_H"/>
</dbReference>
<keyword evidence="5" id="KW-0496">Mitochondrion</keyword>
<sequence length="157" mass="17763">MVCVRVISRFASYTRALPLLRVTNISTVQARFASDVRYTDEHVWVRRDGRIATVGITKTAADLYGDIMYLRLPNPGESFEKGDIIGNVESTKAASDICSPVSGKVESINQSLFANLRILNKTPESDGWLVKMELTSPKELNELMTEEEYKKYLKREQ</sequence>
<dbReference type="EMBL" id="CABIJS010000233">
    <property type="protein sequence ID" value="VUZ47389.1"/>
    <property type="molecule type" value="Genomic_DNA"/>
</dbReference>
<evidence type="ECO:0000313" key="8">
    <source>
        <dbReference type="EMBL" id="VUZ47389.1"/>
    </source>
</evidence>
<dbReference type="CDD" id="cd06848">
    <property type="entry name" value="GCS_H"/>
    <property type="match status" value="1"/>
</dbReference>
<comment type="subunit">
    <text evidence="5">The glycine cleavage system is composed of four proteins: P, T, L and H.</text>
</comment>
<dbReference type="InterPro" id="IPR000089">
    <property type="entry name" value="Biotin_lipoyl"/>
</dbReference>
<feature type="modified residue" description="N6-lipoyllysine" evidence="4">
    <location>
        <position position="92"/>
    </location>
</feature>
<dbReference type="NCBIfam" id="NF002270">
    <property type="entry name" value="PRK01202.1"/>
    <property type="match status" value="1"/>
</dbReference>
<keyword evidence="2 4" id="KW-0450">Lipoyl</keyword>
<gene>
    <name evidence="7" type="ORF">HDID_LOCUS81</name>
    <name evidence="8" type="ORF">WMSIL1_LOCUS6943</name>
</gene>
<dbReference type="AlphaFoldDB" id="A0A0R3S7P4"/>
<evidence type="ECO:0000313" key="10">
    <source>
        <dbReference type="Proteomes" id="UP000321570"/>
    </source>
</evidence>
<dbReference type="GO" id="GO:0019464">
    <property type="term" value="P:glycine decarboxylation via glycine cleavage system"/>
    <property type="evidence" value="ECO:0007669"/>
    <property type="project" value="UniProtKB-UniRule"/>
</dbReference>
<dbReference type="PROSITE" id="PS50968">
    <property type="entry name" value="BIOTINYL_LIPOYL"/>
    <property type="match status" value="1"/>
</dbReference>
<evidence type="ECO:0000256" key="5">
    <source>
        <dbReference type="RuleBase" id="RU364055"/>
    </source>
</evidence>
<evidence type="ECO:0000256" key="4">
    <source>
        <dbReference type="PIRSR" id="PIRSR617453-50"/>
    </source>
</evidence>
<evidence type="ECO:0000256" key="3">
    <source>
        <dbReference type="ARBA" id="ARBA00022946"/>
    </source>
</evidence>
<proteinExistence type="inferred from homology"/>
<dbReference type="GO" id="GO:0009249">
    <property type="term" value="P:protein lipoylation"/>
    <property type="evidence" value="ECO:0007669"/>
    <property type="project" value="TreeGrafter"/>
</dbReference>
<comment type="function">
    <text evidence="5">The H protein shuttles the methylamine group of glycine from the P protein to the T protein.</text>
</comment>
<feature type="domain" description="Lipoyl-binding" evidence="6">
    <location>
        <begin position="51"/>
        <end position="133"/>
    </location>
</feature>
<name>A0A0R3S7P4_HYMDI</name>
<dbReference type="GO" id="GO:0005960">
    <property type="term" value="C:glycine cleavage complex"/>
    <property type="evidence" value="ECO:0007669"/>
    <property type="project" value="UniProtKB-UniRule"/>
</dbReference>
<dbReference type="Proteomes" id="UP000274504">
    <property type="component" value="Unassembled WGS sequence"/>
</dbReference>
<reference evidence="11" key="1">
    <citation type="submission" date="2017-02" db="UniProtKB">
        <authorList>
            <consortium name="WormBaseParasite"/>
        </authorList>
    </citation>
    <scope>IDENTIFICATION</scope>
</reference>
<keyword evidence="10" id="KW-1185">Reference proteome</keyword>
<dbReference type="SUPFAM" id="SSF51230">
    <property type="entry name" value="Single hybrid motif"/>
    <property type="match status" value="1"/>
</dbReference>
<dbReference type="Gene3D" id="2.40.50.100">
    <property type="match status" value="1"/>
</dbReference>
<keyword evidence="3 5" id="KW-0809">Transit peptide</keyword>
<protein>
    <recommendedName>
        <fullName evidence="5">Glycine cleavage system H protein</fullName>
    </recommendedName>
</protein>
<dbReference type="PROSITE" id="PS00189">
    <property type="entry name" value="LIPOYL"/>
    <property type="match status" value="1"/>
</dbReference>
<dbReference type="InterPro" id="IPR003016">
    <property type="entry name" value="2-oxoA_DH_lipoyl-BS"/>
</dbReference>
<dbReference type="Proteomes" id="UP000321570">
    <property type="component" value="Unassembled WGS sequence"/>
</dbReference>
<dbReference type="STRING" id="6216.A0A0R3S7P4"/>
<evidence type="ECO:0000313" key="9">
    <source>
        <dbReference type="Proteomes" id="UP000274504"/>
    </source>
</evidence>
<comment type="subcellular location">
    <subcellularLocation>
        <location evidence="5">Mitochondrion</location>
    </subcellularLocation>
</comment>
<comment type="similarity">
    <text evidence="1 5">Belongs to the GcvH family.</text>
</comment>
<reference evidence="8 10" key="3">
    <citation type="submission" date="2019-07" db="EMBL/GenBank/DDBJ databases">
        <authorList>
            <person name="Jastrzebski P J."/>
            <person name="Paukszto L."/>
            <person name="Jastrzebski P J."/>
        </authorList>
    </citation>
    <scope>NUCLEOTIDE SEQUENCE [LARGE SCALE GENOMIC DNA]</scope>
    <source>
        <strain evidence="8 10">WMS-il1</strain>
    </source>
</reference>
<dbReference type="HAMAP" id="MF_00272">
    <property type="entry name" value="GcvH"/>
    <property type="match status" value="1"/>
</dbReference>
<evidence type="ECO:0000256" key="1">
    <source>
        <dbReference type="ARBA" id="ARBA00009249"/>
    </source>
</evidence>
<organism evidence="11">
    <name type="scientific">Hymenolepis diminuta</name>
    <name type="common">Rat tapeworm</name>
    <dbReference type="NCBI Taxonomy" id="6216"/>
    <lineage>
        <taxon>Eukaryota</taxon>
        <taxon>Metazoa</taxon>
        <taxon>Spiralia</taxon>
        <taxon>Lophotrochozoa</taxon>
        <taxon>Platyhelminthes</taxon>
        <taxon>Cestoda</taxon>
        <taxon>Eucestoda</taxon>
        <taxon>Cyclophyllidea</taxon>
        <taxon>Hymenolepididae</taxon>
        <taxon>Hymenolepis</taxon>
    </lineage>
</organism>
<dbReference type="PANTHER" id="PTHR11715:SF3">
    <property type="entry name" value="GLYCINE CLEAVAGE SYSTEM H PROTEIN-RELATED"/>
    <property type="match status" value="1"/>
</dbReference>
<evidence type="ECO:0000256" key="2">
    <source>
        <dbReference type="ARBA" id="ARBA00022823"/>
    </source>
</evidence>
<dbReference type="WBParaSite" id="HDID_0000008001-mRNA-1">
    <property type="protein sequence ID" value="HDID_0000008001-mRNA-1"/>
    <property type="gene ID" value="HDID_0000008001"/>
</dbReference>
<accession>A0A0R3S7P4</accession>
<evidence type="ECO:0000259" key="6">
    <source>
        <dbReference type="PROSITE" id="PS50968"/>
    </source>
</evidence>
<dbReference type="EMBL" id="UYSG01000008">
    <property type="protein sequence ID" value="VDL11699.1"/>
    <property type="molecule type" value="Genomic_DNA"/>
</dbReference>
<comment type="cofactor">
    <cofactor evidence="5">
        <name>(R)-lipoate</name>
        <dbReference type="ChEBI" id="CHEBI:83088"/>
    </cofactor>
    <text evidence="5">Binds 1 lipoyl cofactor covalently.</text>
</comment>
<dbReference type="InterPro" id="IPR033753">
    <property type="entry name" value="GCV_H/Fam206"/>
</dbReference>
<reference evidence="7 9" key="2">
    <citation type="submission" date="2018-11" db="EMBL/GenBank/DDBJ databases">
        <authorList>
            <consortium name="Pathogen Informatics"/>
        </authorList>
    </citation>
    <scope>NUCLEOTIDE SEQUENCE [LARGE SCALE GENOMIC DNA]</scope>
</reference>
<dbReference type="Pfam" id="PF01597">
    <property type="entry name" value="GCV_H"/>
    <property type="match status" value="1"/>
</dbReference>